<proteinExistence type="predicted"/>
<comment type="caution">
    <text evidence="1">The sequence shown here is derived from an EMBL/GenBank/DDBJ whole genome shotgun (WGS) entry which is preliminary data.</text>
</comment>
<protein>
    <submittedName>
        <fullName evidence="1">Retrotransposon ty1-copia subclass</fullName>
    </submittedName>
</protein>
<feature type="non-terminal residue" evidence="1">
    <location>
        <position position="1220"/>
    </location>
</feature>
<evidence type="ECO:0000313" key="2">
    <source>
        <dbReference type="Proteomes" id="UP000037460"/>
    </source>
</evidence>
<organism evidence="1 2">
    <name type="scientific">Chrysochromulina tobinii</name>
    <dbReference type="NCBI Taxonomy" id="1460289"/>
    <lineage>
        <taxon>Eukaryota</taxon>
        <taxon>Haptista</taxon>
        <taxon>Haptophyta</taxon>
        <taxon>Prymnesiophyceae</taxon>
        <taxon>Prymnesiales</taxon>
        <taxon>Chrysochromulinaceae</taxon>
        <taxon>Chrysochromulina</taxon>
    </lineage>
</organism>
<sequence>YTAETVIELDQKLRTFVRPINGEILRIKSDNHPSYKAKETFSYLAEAEIGPQFSPVYGHQMVGEAEVIWRYVVPRANALLKGCPTDNGEEHEIFAMFTAAAARNDMIPIGKTASPSMIFHRLSEPVLESQVAFGAPCKFLKYPEQRDSKFEEHATAGSFRGPSRETLDVTPKLCYVLTMRNDGHKVMSTVHMGTIRVDERPVIARTTVSHPSHQPFGDASVEHATDLEPEQLDFSTWRDVATEGYVPDATASRPTHNAAPVPRLVWQPSCVAPDVSFVVGICGGAQGYANDLCELTHKLSDGQITYFSIDLQVGGHGHNITLPRVLASLVDLLRDKRCAGAGFQPDCKAVSALLCLRPGPKMVFTRDEKNGVRDLEPADAKRRDDALALYHACAHLARHVCHDADSKKDKFVWWEAPVGRGAGSPFAIVGQESHSPLFDMDLFVELASELHLQPVYVDQGSAGAVAPKTTAIYGTPNIIVHLDALLGDVPSDVTDELPAEAGEINKIDSSPTQRDILLEFQKAFPPKSRVDVQWDEPVTIYGGVIVGKGRLDTTGRAMFQVRYDEGGEKFWHNIDDTRVTKPLAKLKTLVVEGERVTELTDDRDDLVTGDVTVACLVSQLTKHHTELLVAFLTAVEGVDKHDAEALRAAVNDEGCEEGVHNILFPLMDVETGEIIQVVSAVVSNGKEAVTIDPNLASRYDVPQTYKQYKLSPHKAYWRTAMELKMEAYEAVPVWKVVSIKTVPRSTRIFRLKWVFVMKAVPGSEKLKFAPRLCLVGTNMDPEQFPSFADVGRKITLKIITAVYAAHMEDFTAHQADDSDAFQNTIVDGSDGDKPKTMVYSYQAPDFETKSDNGETLVLEHRTAFQGRIDSPRLYAQKVRPLLIKAGFHPLMHDPEGFIYNEGPGKGTSKTLPEILQELKTAKPAPPGHAPNGYALMVRHVDDKVMIVTNLKIMDYMVDTLRVAWVCKYTGWRKVLGWDAVIDRDDRTITFECPAVLEQAKRRFLKGDIMIAPKHVTTPSIMDIAIGEVPPDGHPDRANYLAMQSEGSSLLGLMIWLTENYTQALFLTRWVGRTSHCLSPDGFKFLKYALMHLVAHPFATHWGGPTCRSLELSTPIKQPYSTEDQEWGLYFKYDANLSTSAKSMTGVVGMLAGGAIDNICQSQQCKAGETHTTEVVAGGTALNRIITARGLLQEMHYPSNRPTPTFTDSATSIFVANDDGA</sequence>
<gene>
    <name evidence="1" type="ORF">Ctob_016383</name>
</gene>
<accession>A0A0M0JXS4</accession>
<evidence type="ECO:0000313" key="1">
    <source>
        <dbReference type="EMBL" id="KOO31370.1"/>
    </source>
</evidence>
<dbReference type="Proteomes" id="UP000037460">
    <property type="component" value="Unassembled WGS sequence"/>
</dbReference>
<reference evidence="2" key="1">
    <citation type="journal article" date="2015" name="PLoS Genet.">
        <title>Genome Sequence and Transcriptome Analyses of Chrysochromulina tobin: Metabolic Tools for Enhanced Algal Fitness in the Prominent Order Prymnesiales (Haptophyceae).</title>
        <authorList>
            <person name="Hovde B.T."/>
            <person name="Deodato C.R."/>
            <person name="Hunsperger H.M."/>
            <person name="Ryken S.A."/>
            <person name="Yost W."/>
            <person name="Jha R.K."/>
            <person name="Patterson J."/>
            <person name="Monnat R.J. Jr."/>
            <person name="Barlow S.B."/>
            <person name="Starkenburg S.R."/>
            <person name="Cattolico R.A."/>
        </authorList>
    </citation>
    <scope>NUCLEOTIDE SEQUENCE</scope>
    <source>
        <strain evidence="2">CCMP291</strain>
    </source>
</reference>
<feature type="non-terminal residue" evidence="1">
    <location>
        <position position="1"/>
    </location>
</feature>
<dbReference type="OrthoDB" id="3344688at2759"/>
<dbReference type="AlphaFoldDB" id="A0A0M0JXS4"/>
<keyword evidence="2" id="KW-1185">Reference proteome</keyword>
<dbReference type="EMBL" id="JWZX01002030">
    <property type="protein sequence ID" value="KOO31370.1"/>
    <property type="molecule type" value="Genomic_DNA"/>
</dbReference>
<name>A0A0M0JXS4_9EUKA</name>